<evidence type="ECO:0000256" key="3">
    <source>
        <dbReference type="ARBA" id="ARBA00022989"/>
    </source>
</evidence>
<protein>
    <submittedName>
        <fullName evidence="7">HAD hydrolase family protein</fullName>
    </submittedName>
</protein>
<feature type="transmembrane region" description="Helical" evidence="5">
    <location>
        <begin position="76"/>
        <end position="94"/>
    </location>
</feature>
<dbReference type="Gene3D" id="3.30.1240.10">
    <property type="match status" value="1"/>
</dbReference>
<dbReference type="Proteomes" id="UP000729290">
    <property type="component" value="Unassembled WGS sequence"/>
</dbReference>
<proteinExistence type="predicted"/>
<dbReference type="InterPro" id="IPR023214">
    <property type="entry name" value="HAD_sf"/>
</dbReference>
<dbReference type="PANTHER" id="PTHR10000:SF8">
    <property type="entry name" value="HAD SUPERFAMILY HYDROLASE-LIKE, TYPE 3"/>
    <property type="match status" value="1"/>
</dbReference>
<comment type="caution">
    <text evidence="7">The sequence shown here is derived from an EMBL/GenBank/DDBJ whole genome shotgun (WGS) entry which is preliminary data.</text>
</comment>
<gene>
    <name evidence="7" type="ORF">H9X83_12375</name>
</gene>
<keyword evidence="4 5" id="KW-0472">Membrane</keyword>
<evidence type="ECO:0000256" key="4">
    <source>
        <dbReference type="ARBA" id="ARBA00023136"/>
    </source>
</evidence>
<evidence type="ECO:0000256" key="2">
    <source>
        <dbReference type="ARBA" id="ARBA00022692"/>
    </source>
</evidence>
<organism evidence="7 8">
    <name type="scientific">Anaerotignum lactatifermentans</name>
    <dbReference type="NCBI Taxonomy" id="160404"/>
    <lineage>
        <taxon>Bacteria</taxon>
        <taxon>Bacillati</taxon>
        <taxon>Bacillota</taxon>
        <taxon>Clostridia</taxon>
        <taxon>Lachnospirales</taxon>
        <taxon>Anaerotignaceae</taxon>
        <taxon>Anaerotignum</taxon>
    </lineage>
</organism>
<dbReference type="InterPro" id="IPR036412">
    <property type="entry name" value="HAD-like_sf"/>
</dbReference>
<dbReference type="Pfam" id="PF08282">
    <property type="entry name" value="Hydrolase_3"/>
    <property type="match status" value="1"/>
</dbReference>
<keyword evidence="7" id="KW-0378">Hydrolase</keyword>
<sequence length="446" mass="50360">MIKTALAVAICLLIYLLRGKQGVPVFSTIAAIICMQPYVENSVTVAFNRIIGTLTGAAMGLFVLYLFQWIPPRVEFLDYVIISLAVIPAMYITVVMKKTGASAMAAVVLLSVTLSDGRYGPLVDAFNRSLETIVGILVSLCVNMIHLPRKRREEFFFVSGFDGALCGEKTGVTPYSVFELNQLLNDGVAFTIATERTPASLLADVGGIHLNLPVIAMDGAVLFDMKEKRYLACNALSKEMTKRICHFLQEKDLHYFLNVVLEDALLIYYREFRNEEEQKLYERARTSPYRNYVHGEVPEEGAIVYILLVLTDEDADMAEAEIRRMDTEGELLFLRDKTETPEGYCHLKIYHKNATKEYMMQRLLENLGGEKRRIVAFGSNRNDLSMMAAADISYATREASPEARAVADYELKSKDGVVRTILRLYEPLLWQKTPQRQRKTPEGEKK</sequence>
<evidence type="ECO:0000259" key="6">
    <source>
        <dbReference type="Pfam" id="PF13515"/>
    </source>
</evidence>
<accession>A0ABS2GBR2</accession>
<dbReference type="Pfam" id="PF13515">
    <property type="entry name" value="FUSC_2"/>
    <property type="match status" value="1"/>
</dbReference>
<dbReference type="InterPro" id="IPR049453">
    <property type="entry name" value="Memb_transporter_dom"/>
</dbReference>
<reference evidence="7 8" key="1">
    <citation type="journal article" date="2021" name="Sci. Rep.">
        <title>The distribution of antibiotic resistance genes in chicken gut microbiota commensals.</title>
        <authorList>
            <person name="Juricova H."/>
            <person name="Matiasovicova J."/>
            <person name="Kubasova T."/>
            <person name="Cejkova D."/>
            <person name="Rychlik I."/>
        </authorList>
    </citation>
    <scope>NUCLEOTIDE SEQUENCE [LARGE SCALE GENOMIC DNA]</scope>
    <source>
        <strain evidence="7 8">An431b</strain>
    </source>
</reference>
<evidence type="ECO:0000313" key="8">
    <source>
        <dbReference type="Proteomes" id="UP000729290"/>
    </source>
</evidence>
<feature type="transmembrane region" description="Helical" evidence="5">
    <location>
        <begin position="46"/>
        <end position="67"/>
    </location>
</feature>
<evidence type="ECO:0000256" key="5">
    <source>
        <dbReference type="SAM" id="Phobius"/>
    </source>
</evidence>
<dbReference type="Gene3D" id="3.40.50.1000">
    <property type="entry name" value="HAD superfamily/HAD-like"/>
    <property type="match status" value="1"/>
</dbReference>
<evidence type="ECO:0000256" key="1">
    <source>
        <dbReference type="ARBA" id="ARBA00004141"/>
    </source>
</evidence>
<keyword evidence="2 5" id="KW-0812">Transmembrane</keyword>
<dbReference type="GO" id="GO:0016787">
    <property type="term" value="F:hydrolase activity"/>
    <property type="evidence" value="ECO:0007669"/>
    <property type="project" value="UniProtKB-KW"/>
</dbReference>
<dbReference type="EMBL" id="JACSNV010000028">
    <property type="protein sequence ID" value="MBM6878931.1"/>
    <property type="molecule type" value="Genomic_DNA"/>
</dbReference>
<name>A0ABS2GBR2_9FIRM</name>
<keyword evidence="3 5" id="KW-1133">Transmembrane helix</keyword>
<dbReference type="SUPFAM" id="SSF56784">
    <property type="entry name" value="HAD-like"/>
    <property type="match status" value="1"/>
</dbReference>
<evidence type="ECO:0000313" key="7">
    <source>
        <dbReference type="EMBL" id="MBM6878931.1"/>
    </source>
</evidence>
<comment type="subcellular location">
    <subcellularLocation>
        <location evidence="1">Membrane</location>
        <topology evidence="1">Multi-pass membrane protein</topology>
    </subcellularLocation>
</comment>
<dbReference type="PANTHER" id="PTHR10000">
    <property type="entry name" value="PHOSPHOSERINE PHOSPHATASE"/>
    <property type="match status" value="1"/>
</dbReference>
<keyword evidence="8" id="KW-1185">Reference proteome</keyword>
<feature type="domain" description="Integral membrane bound transporter" evidence="6">
    <location>
        <begin position="12"/>
        <end position="142"/>
    </location>
</feature>